<feature type="region of interest" description="Disordered" evidence="1">
    <location>
        <begin position="558"/>
        <end position="590"/>
    </location>
</feature>
<keyword evidence="4" id="KW-1185">Reference proteome</keyword>
<dbReference type="EMBL" id="RCNU01000009">
    <property type="protein sequence ID" value="RWQ93566.1"/>
    <property type="molecule type" value="Genomic_DNA"/>
</dbReference>
<organism evidence="3 4">
    <name type="scientific">Byssochlamys spectabilis</name>
    <name type="common">Paecilomyces variotii</name>
    <dbReference type="NCBI Taxonomy" id="264951"/>
    <lineage>
        <taxon>Eukaryota</taxon>
        <taxon>Fungi</taxon>
        <taxon>Dikarya</taxon>
        <taxon>Ascomycota</taxon>
        <taxon>Pezizomycotina</taxon>
        <taxon>Eurotiomycetes</taxon>
        <taxon>Eurotiomycetidae</taxon>
        <taxon>Eurotiales</taxon>
        <taxon>Thermoascaceae</taxon>
        <taxon>Paecilomyces</taxon>
    </lineage>
</organism>
<dbReference type="AlphaFoldDB" id="A0A443HP05"/>
<feature type="compositionally biased region" description="Basic residues" evidence="1">
    <location>
        <begin position="80"/>
        <end position="99"/>
    </location>
</feature>
<accession>A0A443HP05</accession>
<dbReference type="PANTHER" id="PTHR14689">
    <property type="entry name" value="PHORBOL-ESTER_DAG-TYPE DOMAIN-CONTAINING PROTEIN"/>
    <property type="match status" value="1"/>
</dbReference>
<dbReference type="VEuPathDB" id="FungiDB:C8Q69DRAFT_473990"/>
<feature type="compositionally biased region" description="Basic and acidic residues" evidence="1">
    <location>
        <begin position="572"/>
        <end position="590"/>
    </location>
</feature>
<evidence type="ECO:0000259" key="2">
    <source>
        <dbReference type="Pfam" id="PF13926"/>
    </source>
</evidence>
<sequence length="686" mass="77469">MPRTYGKVKQTRLSFTPVASSASPGAERSPGSDRVAKVRYEHPSKVTLSRGRLRIDDYPAFSRNDGAAGSVEVSSMSTPVKKKKKDRKNKKKGSKYKVKGKGDEGQMKEEESSDDERKESSVRQSQSRLSASSDEDDEIVQASARRRRGQSGVVVLEEDSESDSDGSATPVPTTRKSHEGKESSEKASSSSSRKLRSGKTSRNEGSNAEMRTPLKRKYTATESEDDSESPVLTGRLSRTRPSTRQPLEQNSSGASDEEEVVAHSTTRRLKRGAAPSTAFPVDDSDDSDDVILSSPAKRRRLDNGPEALRTPRQTSDQDRLDLEEDLEDLKDSAVKKTRTRGRPADSARLTRQKQLELLRRRRAGEKAISVSESQHSDNESDGEGEQSESVEELEDESGSEDSQDTDVEPPVSENEDLDRYEDDFVLQDDEGELGAPTDLADMPFEFTRHSYKKPKEFFRDVVEWMVHNKLNPAFPRNDPVYQVAFMKLEDEVKGRAGSQLVSTVWNSDFRRALMARPQIEVTLFPITEGHPCDACNRSGHPASFDVKLYGKPYSLETLEPLSDDEDSDEQSEESHDTRDKDKDGNPLPDEDRRFYLGRHCKSRATMAHTLVHWRFHLSEWVIGYLEHQGVFSDEKIIERSHWSVKRQTKYANEVVDNMVETGEVKRLWRDFHINLTAARETTESRW</sequence>
<dbReference type="GeneID" id="39600374"/>
<dbReference type="InterPro" id="IPR025451">
    <property type="entry name" value="DUF4211"/>
</dbReference>
<evidence type="ECO:0000256" key="1">
    <source>
        <dbReference type="SAM" id="MobiDB-lite"/>
    </source>
</evidence>
<dbReference type="Pfam" id="PF13926">
    <property type="entry name" value="DUF4211"/>
    <property type="match status" value="1"/>
</dbReference>
<feature type="region of interest" description="Disordered" evidence="1">
    <location>
        <begin position="55"/>
        <end position="419"/>
    </location>
</feature>
<feature type="compositionally biased region" description="Polar residues" evidence="1">
    <location>
        <begin position="239"/>
        <end position="254"/>
    </location>
</feature>
<gene>
    <name evidence="3" type="ORF">C8Q69DRAFT_473990</name>
</gene>
<reference evidence="3 4" key="1">
    <citation type="journal article" date="2018" name="Front. Microbiol.">
        <title>Genomic and genetic insights into a cosmopolitan fungus, Paecilomyces variotii (Eurotiales).</title>
        <authorList>
            <person name="Urquhart A.S."/>
            <person name="Mondo S.J."/>
            <person name="Makela M.R."/>
            <person name="Hane J.K."/>
            <person name="Wiebenga A."/>
            <person name="He G."/>
            <person name="Mihaltcheva S."/>
            <person name="Pangilinan J."/>
            <person name="Lipzen A."/>
            <person name="Barry K."/>
            <person name="de Vries R.P."/>
            <person name="Grigoriev I.V."/>
            <person name="Idnurm A."/>
        </authorList>
    </citation>
    <scope>NUCLEOTIDE SEQUENCE [LARGE SCALE GENOMIC DNA]</scope>
    <source>
        <strain evidence="3 4">CBS 101075</strain>
    </source>
</reference>
<feature type="compositionally biased region" description="Basic and acidic residues" evidence="1">
    <location>
        <begin position="100"/>
        <end position="121"/>
    </location>
</feature>
<feature type="compositionally biased region" description="Acidic residues" evidence="1">
    <location>
        <begin position="561"/>
        <end position="571"/>
    </location>
</feature>
<dbReference type="RefSeq" id="XP_028483211.1">
    <property type="nucleotide sequence ID" value="XM_028631097.1"/>
</dbReference>
<feature type="compositionally biased region" description="Basic and acidic residues" evidence="1">
    <location>
        <begin position="30"/>
        <end position="42"/>
    </location>
</feature>
<dbReference type="Proteomes" id="UP000283841">
    <property type="component" value="Unassembled WGS sequence"/>
</dbReference>
<feature type="region of interest" description="Disordered" evidence="1">
    <location>
        <begin position="1"/>
        <end position="42"/>
    </location>
</feature>
<proteinExistence type="predicted"/>
<evidence type="ECO:0000313" key="3">
    <source>
        <dbReference type="EMBL" id="RWQ93566.1"/>
    </source>
</evidence>
<protein>
    <recommendedName>
        <fullName evidence="2">DUF4211 domain-containing protein</fullName>
    </recommendedName>
</protein>
<feature type="compositionally biased region" description="Acidic residues" evidence="1">
    <location>
        <begin position="379"/>
        <end position="419"/>
    </location>
</feature>
<feature type="compositionally biased region" description="Basic and acidic residues" evidence="1">
    <location>
        <begin position="176"/>
        <end position="185"/>
    </location>
</feature>
<feature type="compositionally biased region" description="Polar residues" evidence="1">
    <location>
        <begin position="11"/>
        <end position="23"/>
    </location>
</feature>
<dbReference type="GO" id="GO:0005634">
    <property type="term" value="C:nucleus"/>
    <property type="evidence" value="ECO:0007669"/>
    <property type="project" value="TreeGrafter"/>
</dbReference>
<name>A0A443HP05_BYSSP</name>
<dbReference type="PANTHER" id="PTHR14689:SF0">
    <property type="entry name" value="COILED-COIL DOMAIN-CONTAINING PROTEIN 82"/>
    <property type="match status" value="1"/>
</dbReference>
<dbReference type="STRING" id="264951.A0A443HP05"/>
<feature type="domain" description="DUF4211" evidence="2">
    <location>
        <begin position="423"/>
        <end position="558"/>
    </location>
</feature>
<comment type="caution">
    <text evidence="3">The sequence shown here is derived from an EMBL/GenBank/DDBJ whole genome shotgun (WGS) entry which is preliminary data.</text>
</comment>
<evidence type="ECO:0000313" key="4">
    <source>
        <dbReference type="Proteomes" id="UP000283841"/>
    </source>
</evidence>
<feature type="compositionally biased region" description="Polar residues" evidence="1">
    <location>
        <begin position="122"/>
        <end position="132"/>
    </location>
</feature>